<dbReference type="GO" id="GO:0031966">
    <property type="term" value="C:mitochondrial membrane"/>
    <property type="evidence" value="ECO:0007669"/>
    <property type="project" value="UniProtKB-SubCell"/>
</dbReference>
<evidence type="ECO:0000256" key="2">
    <source>
        <dbReference type="ARBA" id="ARBA00023128"/>
    </source>
</evidence>
<proteinExistence type="predicted"/>
<keyword evidence="3" id="KW-0472">Membrane</keyword>
<keyword evidence="2" id="KW-0496">Mitochondrion</keyword>
<dbReference type="EMBL" id="PDLN01000007">
    <property type="protein sequence ID" value="RDW80564.1"/>
    <property type="molecule type" value="Genomic_DNA"/>
</dbReference>
<dbReference type="AlphaFoldDB" id="A0A3D8S3B6"/>
<protein>
    <submittedName>
        <fullName evidence="4">Uncharacterized protein</fullName>
    </submittedName>
</protein>
<accession>A0A3D8S3B6</accession>
<comment type="subcellular location">
    <subcellularLocation>
        <location evidence="1">Mitochondrion membrane</location>
    </subcellularLocation>
</comment>
<evidence type="ECO:0000313" key="4">
    <source>
        <dbReference type="EMBL" id="RDW80564.1"/>
    </source>
</evidence>
<dbReference type="GO" id="GO:0015986">
    <property type="term" value="P:proton motive force-driven ATP synthesis"/>
    <property type="evidence" value="ECO:0007669"/>
    <property type="project" value="TreeGrafter"/>
</dbReference>
<dbReference type="InterPro" id="IPR021278">
    <property type="entry name" value="ATP19"/>
</dbReference>
<evidence type="ECO:0000256" key="3">
    <source>
        <dbReference type="ARBA" id="ARBA00023136"/>
    </source>
</evidence>
<dbReference type="Pfam" id="PF11022">
    <property type="entry name" value="ATP19"/>
    <property type="match status" value="1"/>
</dbReference>
<keyword evidence="5" id="KW-1185">Reference proteome</keyword>
<gene>
    <name evidence="4" type="ORF">BP5796_05262</name>
</gene>
<reference evidence="4 5" key="1">
    <citation type="journal article" date="2018" name="IMA Fungus">
        <title>IMA Genome-F 9: Draft genome sequence of Annulohypoxylon stygium, Aspergillus mulundensis, Berkeleyomyces basicola (syn. Thielaviopsis basicola), Ceratocystis smalleyi, two Cercospora beticola strains, Coleophoma cylindrospora, Fusarium fracticaudum, Phialophora cf. hyalina, and Morchella septimelata.</title>
        <authorList>
            <person name="Wingfield B.D."/>
            <person name="Bills G.F."/>
            <person name="Dong Y."/>
            <person name="Huang W."/>
            <person name="Nel W.J."/>
            <person name="Swalarsk-Parry B.S."/>
            <person name="Vaghefi N."/>
            <person name="Wilken P.M."/>
            <person name="An Z."/>
            <person name="de Beer Z.W."/>
            <person name="De Vos L."/>
            <person name="Chen L."/>
            <person name="Duong T.A."/>
            <person name="Gao Y."/>
            <person name="Hammerbacher A."/>
            <person name="Kikkert J.R."/>
            <person name="Li Y."/>
            <person name="Li H."/>
            <person name="Li K."/>
            <person name="Li Q."/>
            <person name="Liu X."/>
            <person name="Ma X."/>
            <person name="Naidoo K."/>
            <person name="Pethybridge S.J."/>
            <person name="Sun J."/>
            <person name="Steenkamp E.T."/>
            <person name="van der Nest M.A."/>
            <person name="van Wyk S."/>
            <person name="Wingfield M.J."/>
            <person name="Xiong C."/>
            <person name="Yue Q."/>
            <person name="Zhang X."/>
        </authorList>
    </citation>
    <scope>NUCLEOTIDE SEQUENCE [LARGE SCALE GENOMIC DNA]</scope>
    <source>
        <strain evidence="4 5">BP5796</strain>
    </source>
</reference>
<dbReference type="Proteomes" id="UP000256328">
    <property type="component" value="Unassembled WGS sequence"/>
</dbReference>
<name>A0A3D8S3B6_9HELO</name>
<dbReference type="PANTHER" id="PTHR28074">
    <property type="entry name" value="ATP SYNTHASE SUBUNIT K, MITOCHONDRIAL"/>
    <property type="match status" value="1"/>
</dbReference>
<evidence type="ECO:0000256" key="1">
    <source>
        <dbReference type="ARBA" id="ARBA00004325"/>
    </source>
</evidence>
<dbReference type="PANTHER" id="PTHR28074:SF1">
    <property type="entry name" value="ATP SYNTHASE SUBUNIT K, MITOCHONDRIAL"/>
    <property type="match status" value="1"/>
</dbReference>
<comment type="caution">
    <text evidence="4">The sequence shown here is derived from an EMBL/GenBank/DDBJ whole genome shotgun (WGS) entry which is preliminary data.</text>
</comment>
<dbReference type="OrthoDB" id="2094445at2759"/>
<sequence>MAVLGSMFVGVGMATGGSKAAKAQGPPINASSPDQEKFVQDFLKQMEGDGKKDAAKH</sequence>
<organism evidence="4 5">
    <name type="scientific">Coleophoma crateriformis</name>
    <dbReference type="NCBI Taxonomy" id="565419"/>
    <lineage>
        <taxon>Eukaryota</taxon>
        <taxon>Fungi</taxon>
        <taxon>Dikarya</taxon>
        <taxon>Ascomycota</taxon>
        <taxon>Pezizomycotina</taxon>
        <taxon>Leotiomycetes</taxon>
        <taxon>Helotiales</taxon>
        <taxon>Dermateaceae</taxon>
        <taxon>Coleophoma</taxon>
    </lineage>
</organism>
<evidence type="ECO:0000313" key="5">
    <source>
        <dbReference type="Proteomes" id="UP000256328"/>
    </source>
</evidence>